<dbReference type="InterPro" id="IPR050659">
    <property type="entry name" value="Peptidase_M24B"/>
</dbReference>
<feature type="domain" description="Peptidase M24" evidence="1">
    <location>
        <begin position="14"/>
        <end position="180"/>
    </location>
</feature>
<dbReference type="HOGENOM" id="CLU_072757_0_0_10"/>
<dbReference type="Gene3D" id="3.90.230.10">
    <property type="entry name" value="Creatinase/methionine aminopeptidase superfamily"/>
    <property type="match status" value="1"/>
</dbReference>
<dbReference type="Pfam" id="PF00557">
    <property type="entry name" value="Peptidase_M24"/>
    <property type="match status" value="1"/>
</dbReference>
<organism evidence="2 3">
    <name type="scientific">Bernardetia litoralis (strain ATCC 23117 / DSM 6794 / NBRC 15988 / NCIMB 1366 / Fx l1 / Sio-4)</name>
    <name type="common">Flexibacter litoralis</name>
    <dbReference type="NCBI Taxonomy" id="880071"/>
    <lineage>
        <taxon>Bacteria</taxon>
        <taxon>Pseudomonadati</taxon>
        <taxon>Bacteroidota</taxon>
        <taxon>Cytophagia</taxon>
        <taxon>Cytophagales</taxon>
        <taxon>Bernardetiaceae</taxon>
        <taxon>Bernardetia</taxon>
    </lineage>
</organism>
<dbReference type="AlphaFoldDB" id="I4APJ1"/>
<proteinExistence type="predicted"/>
<keyword evidence="2" id="KW-0645">Protease</keyword>
<gene>
    <name evidence="2" type="ordered locus">Fleli_3557</name>
</gene>
<keyword evidence="2" id="KW-0378">Hydrolase</keyword>
<dbReference type="EMBL" id="CP003345">
    <property type="protein sequence ID" value="AFM05876.1"/>
    <property type="molecule type" value="Genomic_DNA"/>
</dbReference>
<dbReference type="RefSeq" id="WP_014799301.1">
    <property type="nucleotide sequence ID" value="NC_018018.1"/>
</dbReference>
<keyword evidence="2" id="KW-0031">Aminopeptidase</keyword>
<name>I4APJ1_BERLS</name>
<dbReference type="eggNOG" id="COG0006">
    <property type="taxonomic scope" value="Bacteria"/>
</dbReference>
<dbReference type="KEGG" id="fli:Fleli_3557"/>
<reference evidence="3" key="1">
    <citation type="submission" date="2012-06" db="EMBL/GenBank/DDBJ databases">
        <title>The complete genome of Flexibacter litoralis DSM 6794.</title>
        <authorList>
            <person name="Lucas S."/>
            <person name="Copeland A."/>
            <person name="Lapidus A."/>
            <person name="Glavina del Rio T."/>
            <person name="Dalin E."/>
            <person name="Tice H."/>
            <person name="Bruce D."/>
            <person name="Goodwin L."/>
            <person name="Pitluck S."/>
            <person name="Peters L."/>
            <person name="Ovchinnikova G."/>
            <person name="Lu M."/>
            <person name="Kyrpides N."/>
            <person name="Mavromatis K."/>
            <person name="Ivanova N."/>
            <person name="Brettin T."/>
            <person name="Detter J.C."/>
            <person name="Han C."/>
            <person name="Larimer F."/>
            <person name="Land M."/>
            <person name="Hauser L."/>
            <person name="Markowitz V."/>
            <person name="Cheng J.-F."/>
            <person name="Hugenholtz P."/>
            <person name="Woyke T."/>
            <person name="Wu D."/>
            <person name="Spring S."/>
            <person name="Lang E."/>
            <person name="Kopitz M."/>
            <person name="Brambilla E."/>
            <person name="Klenk H.-P."/>
            <person name="Eisen J.A."/>
        </authorList>
    </citation>
    <scope>NUCLEOTIDE SEQUENCE [LARGE SCALE GENOMIC DNA]</scope>
    <source>
        <strain evidence="3">ATCC 23117 / DSM 6794 / NBRC 15988 / NCIMB 1366 / Sio-4</strain>
    </source>
</reference>
<dbReference type="InterPro" id="IPR000994">
    <property type="entry name" value="Pept_M24"/>
</dbReference>
<dbReference type="InterPro" id="IPR036005">
    <property type="entry name" value="Creatinase/aminopeptidase-like"/>
</dbReference>
<sequence>MSDTTQTSLESLIEAEKKAIQLFSEIEKQNLIQKGKSEEELSQEIYELANKLFGTTRHWHSRIVRAGINTLLPYYENPPLLRLQEDDILFLDLGPIFQEWEADLGRTYVIGNNPKKLKLKNDVERIWNECRNWYLEEVEKNNQITGAQLYQKATELANQNGWEFGGEIAGHIVGQFPHEQLSQEDKMLSIHSENNFSMQTKDKNGNPRNWILEIHLVDRELGIGGFYEQLLTKNYQ</sequence>
<dbReference type="GO" id="GO:0004177">
    <property type="term" value="F:aminopeptidase activity"/>
    <property type="evidence" value="ECO:0007669"/>
    <property type="project" value="UniProtKB-KW"/>
</dbReference>
<dbReference type="Proteomes" id="UP000006054">
    <property type="component" value="Chromosome"/>
</dbReference>
<protein>
    <submittedName>
        <fullName evidence="2">Xaa-Pro aminopeptidase</fullName>
    </submittedName>
</protein>
<dbReference type="PANTHER" id="PTHR46112">
    <property type="entry name" value="AMINOPEPTIDASE"/>
    <property type="match status" value="1"/>
</dbReference>
<dbReference type="OrthoDB" id="8418909at2"/>
<evidence type="ECO:0000259" key="1">
    <source>
        <dbReference type="Pfam" id="PF00557"/>
    </source>
</evidence>
<dbReference type="PANTHER" id="PTHR46112:SF2">
    <property type="entry name" value="XAA-PRO AMINOPEPTIDASE P-RELATED"/>
    <property type="match status" value="1"/>
</dbReference>
<dbReference type="PATRIC" id="fig|880071.3.peg.3564"/>
<accession>I4APJ1</accession>
<dbReference type="CDD" id="cd01066">
    <property type="entry name" value="APP_MetAP"/>
    <property type="match status" value="1"/>
</dbReference>
<dbReference type="SUPFAM" id="SSF55920">
    <property type="entry name" value="Creatinase/aminopeptidase"/>
    <property type="match status" value="1"/>
</dbReference>
<evidence type="ECO:0000313" key="2">
    <source>
        <dbReference type="EMBL" id="AFM05876.1"/>
    </source>
</evidence>
<evidence type="ECO:0000313" key="3">
    <source>
        <dbReference type="Proteomes" id="UP000006054"/>
    </source>
</evidence>
<dbReference type="STRING" id="880071.Fleli_3557"/>
<keyword evidence="3" id="KW-1185">Reference proteome</keyword>